<reference evidence="2" key="1">
    <citation type="submission" date="2023-01" db="EMBL/GenBank/DDBJ databases">
        <title>The chitinases involved in constricting ring structure development in the nematode-trapping fungus Drechslerella dactyloides.</title>
        <authorList>
            <person name="Wang R."/>
            <person name="Zhang L."/>
            <person name="Tang P."/>
            <person name="Li S."/>
            <person name="Liang L."/>
        </authorList>
    </citation>
    <scope>NUCLEOTIDE SEQUENCE</scope>
    <source>
        <strain evidence="2">YMF1.00031</strain>
    </source>
</reference>
<evidence type="ECO:0000313" key="3">
    <source>
        <dbReference type="Proteomes" id="UP001221413"/>
    </source>
</evidence>
<dbReference type="AlphaFoldDB" id="A0AAD6IYK8"/>
<comment type="caution">
    <text evidence="2">The sequence shown here is derived from an EMBL/GenBank/DDBJ whole genome shotgun (WGS) entry which is preliminary data.</text>
</comment>
<feature type="compositionally biased region" description="Polar residues" evidence="1">
    <location>
        <begin position="72"/>
        <end position="88"/>
    </location>
</feature>
<dbReference type="Proteomes" id="UP001221413">
    <property type="component" value="Unassembled WGS sequence"/>
</dbReference>
<feature type="compositionally biased region" description="Basic and acidic residues" evidence="1">
    <location>
        <begin position="1"/>
        <end position="11"/>
    </location>
</feature>
<name>A0AAD6IYK8_DREDA</name>
<proteinExistence type="predicted"/>
<evidence type="ECO:0000256" key="1">
    <source>
        <dbReference type="SAM" id="MobiDB-lite"/>
    </source>
</evidence>
<feature type="compositionally biased region" description="Polar residues" evidence="1">
    <location>
        <begin position="50"/>
        <end position="63"/>
    </location>
</feature>
<organism evidence="2 3">
    <name type="scientific">Drechslerella dactyloides</name>
    <name type="common">Nematode-trapping fungus</name>
    <name type="synonym">Arthrobotrys dactyloides</name>
    <dbReference type="NCBI Taxonomy" id="74499"/>
    <lineage>
        <taxon>Eukaryota</taxon>
        <taxon>Fungi</taxon>
        <taxon>Dikarya</taxon>
        <taxon>Ascomycota</taxon>
        <taxon>Pezizomycotina</taxon>
        <taxon>Orbiliomycetes</taxon>
        <taxon>Orbiliales</taxon>
        <taxon>Orbiliaceae</taxon>
        <taxon>Drechslerella</taxon>
    </lineage>
</organism>
<protein>
    <submittedName>
        <fullName evidence="2">Uncharacterized protein</fullName>
    </submittedName>
</protein>
<feature type="compositionally biased region" description="Basic and acidic residues" evidence="1">
    <location>
        <begin position="21"/>
        <end position="46"/>
    </location>
</feature>
<dbReference type="EMBL" id="JAQGDS010000004">
    <property type="protein sequence ID" value="KAJ6261133.1"/>
    <property type="molecule type" value="Genomic_DNA"/>
</dbReference>
<keyword evidence="3" id="KW-1185">Reference proteome</keyword>
<sequence length="105" mass="11671">MRRKNDTRGEVEDGAVISWKHQADQSALRESRPPSDGLDRARRQPAREATSASITQVRETWTSKPPGDHEFNCTSFSDAWTSEPTGQTEEMKGIRRRAAAATGEA</sequence>
<gene>
    <name evidence="2" type="ORF">Dda_3799</name>
</gene>
<feature type="region of interest" description="Disordered" evidence="1">
    <location>
        <begin position="1"/>
        <end position="105"/>
    </location>
</feature>
<evidence type="ECO:0000313" key="2">
    <source>
        <dbReference type="EMBL" id="KAJ6261133.1"/>
    </source>
</evidence>
<accession>A0AAD6IYK8</accession>